<evidence type="ECO:0000313" key="2">
    <source>
        <dbReference type="Proteomes" id="UP000009398"/>
    </source>
</evidence>
<proteinExistence type="predicted"/>
<dbReference type="RefSeq" id="YP_007111953.1">
    <property type="nucleotide sequence ID" value="NC_019713.1"/>
</dbReference>
<dbReference type="KEGG" id="vg:14181838"/>
<organism evidence="1 2">
    <name type="scientific">Vibrio phage vB_VpaS_MAR10</name>
    <dbReference type="NCBI Taxonomy" id="1229755"/>
    <lineage>
        <taxon>Viruses</taxon>
        <taxon>Duplodnaviria</taxon>
        <taxon>Heunggongvirae</taxon>
        <taxon>Uroviricota</taxon>
        <taxon>Caudoviricetes</taxon>
        <taxon>Mardecavirus</taxon>
        <taxon>Mardecavirus MAR10</taxon>
    </lineage>
</organism>
<protein>
    <submittedName>
        <fullName evidence="1">Uncharacterized protein</fullName>
    </submittedName>
</protein>
<keyword evidence="2" id="KW-1185">Reference proteome</keyword>
<dbReference type="Proteomes" id="UP000009398">
    <property type="component" value="Segment"/>
</dbReference>
<dbReference type="EMBL" id="JX556418">
    <property type="protein sequence ID" value="AFV81339.1"/>
    <property type="molecule type" value="Genomic_DNA"/>
</dbReference>
<accession>K7R2M2</accession>
<name>K7R2M2_9CAUD</name>
<reference evidence="1 2" key="1">
    <citation type="journal article" date="2012" name="J. Virol.">
        <title>Genome Sequence of Temperate Vibrio parahaemolyticus Bacteriophage vB_VpaS_MAR10.</title>
        <authorList>
            <person name="Alanis Villa A."/>
            <person name="Kropinski A.M."/>
            <person name="Abbasifar R."/>
            <person name="Abbasifar A."/>
            <person name="Griffiths M.W."/>
        </authorList>
    </citation>
    <scope>NUCLEOTIDE SEQUENCE [LARGE SCALE GENOMIC DNA]</scope>
</reference>
<dbReference type="GeneID" id="14181838"/>
<gene>
    <name evidence="1" type="ORF">MAR10_104</name>
</gene>
<sequence>MFNQVIVELPKGEIATVETYNTPFQARGIARCIAAVAGTCYEPGKLYFVSVPSSQINRAAFEYVATIDQAVIVSFSNSDPTAITAVNPDYQHTVDSFLTWNNEFDLAVEADKRESTLETRLHKSKCYQQAVYYWRELPLSEKNNISKVFPALADGYPSESQFGGNEK</sequence>
<dbReference type="OrthoDB" id="31245at10239"/>
<evidence type="ECO:0000313" key="1">
    <source>
        <dbReference type="EMBL" id="AFV81339.1"/>
    </source>
</evidence>